<dbReference type="SFLD" id="SFLDG01140">
    <property type="entry name" value="C2.B:_Phosphomannomutase_and_P"/>
    <property type="match status" value="1"/>
</dbReference>
<gene>
    <name evidence="1" type="ORF">FC82_GL002610</name>
</gene>
<dbReference type="AlphaFoldDB" id="A0A0R2B7H8"/>
<evidence type="ECO:0000313" key="1">
    <source>
        <dbReference type="EMBL" id="KRM75079.1"/>
    </source>
</evidence>
<comment type="caution">
    <text evidence="1">The sequence shown here is derived from an EMBL/GenBank/DDBJ whole genome shotgun (WGS) entry which is preliminary data.</text>
</comment>
<organism evidence="1 2">
    <name type="scientific">Secundilactobacillus collinoides DSM 20515 = JCM 1123</name>
    <dbReference type="NCBI Taxonomy" id="1423733"/>
    <lineage>
        <taxon>Bacteria</taxon>
        <taxon>Bacillati</taxon>
        <taxon>Bacillota</taxon>
        <taxon>Bacilli</taxon>
        <taxon>Lactobacillales</taxon>
        <taxon>Lactobacillaceae</taxon>
        <taxon>Secundilactobacillus</taxon>
    </lineage>
</organism>
<dbReference type="STRING" id="33960.TY91_09355"/>
<dbReference type="NCBIfam" id="TIGR01484">
    <property type="entry name" value="HAD-SF-IIB"/>
    <property type="match status" value="1"/>
</dbReference>
<dbReference type="Gene3D" id="3.40.50.1000">
    <property type="entry name" value="HAD superfamily/HAD-like"/>
    <property type="match status" value="1"/>
</dbReference>
<dbReference type="InterPro" id="IPR023214">
    <property type="entry name" value="HAD_sf"/>
</dbReference>
<dbReference type="SUPFAM" id="SSF56784">
    <property type="entry name" value="HAD-like"/>
    <property type="match status" value="1"/>
</dbReference>
<dbReference type="InterPro" id="IPR036412">
    <property type="entry name" value="HAD-like_sf"/>
</dbReference>
<protein>
    <submittedName>
        <fullName evidence="1">HAD superfamily hydrolase</fullName>
    </submittedName>
</protein>
<dbReference type="GO" id="GO:0000287">
    <property type="term" value="F:magnesium ion binding"/>
    <property type="evidence" value="ECO:0007669"/>
    <property type="project" value="TreeGrafter"/>
</dbReference>
<dbReference type="EMBL" id="AYYR01000059">
    <property type="protein sequence ID" value="KRM75079.1"/>
    <property type="molecule type" value="Genomic_DNA"/>
</dbReference>
<dbReference type="GO" id="GO:0005829">
    <property type="term" value="C:cytosol"/>
    <property type="evidence" value="ECO:0007669"/>
    <property type="project" value="TreeGrafter"/>
</dbReference>
<dbReference type="PANTHER" id="PTHR10000">
    <property type="entry name" value="PHOSPHOSERINE PHOSPHATASE"/>
    <property type="match status" value="1"/>
</dbReference>
<dbReference type="InterPro" id="IPR006379">
    <property type="entry name" value="HAD-SF_hydro_IIB"/>
</dbReference>
<keyword evidence="1" id="KW-0378">Hydrolase</keyword>
<proteinExistence type="predicted"/>
<evidence type="ECO:0000313" key="2">
    <source>
        <dbReference type="Proteomes" id="UP000051845"/>
    </source>
</evidence>
<dbReference type="Proteomes" id="UP000051845">
    <property type="component" value="Unassembled WGS sequence"/>
</dbReference>
<dbReference type="PROSITE" id="PS01229">
    <property type="entry name" value="COF_2"/>
    <property type="match status" value="1"/>
</dbReference>
<dbReference type="NCBIfam" id="TIGR00099">
    <property type="entry name" value="Cof-subfamily"/>
    <property type="match status" value="1"/>
</dbReference>
<dbReference type="GO" id="GO:0016791">
    <property type="term" value="F:phosphatase activity"/>
    <property type="evidence" value="ECO:0007669"/>
    <property type="project" value="UniProtKB-ARBA"/>
</dbReference>
<dbReference type="Pfam" id="PF08282">
    <property type="entry name" value="Hydrolase_3"/>
    <property type="match status" value="1"/>
</dbReference>
<dbReference type="InterPro" id="IPR000150">
    <property type="entry name" value="Cof"/>
</dbReference>
<sequence>MLINKGVDQMTIKLIATDIDGTFLNDDSQYNHTYFQELMTKMTAQNVRFVVASGNQYPHLPQYFEDIDGEITYLAEDGAHIVQDGQAISEDLIPQALVREALQWMGQNDGFKNAWLILSGQQASYTEIPASAKRFKQSGYFYGDLTSVMDLMEVTDRIYKLDITWRQFDVSQQETDFNAAFQGRLRATSSGLGGIDVILPHVNKAYGLRKLQRLWGISKAETLAFGDSGNDVEMLQMAKYGYVMKNAPLDVQRQVGLVTDRDNNHDGMLQTVAKYLEEQ</sequence>
<dbReference type="SFLD" id="SFLDS00003">
    <property type="entry name" value="Haloacid_Dehalogenase"/>
    <property type="match status" value="1"/>
</dbReference>
<name>A0A0R2B7H8_SECCO</name>
<dbReference type="CDD" id="cd07518">
    <property type="entry name" value="HAD_YbiV-Like"/>
    <property type="match status" value="1"/>
</dbReference>
<dbReference type="PANTHER" id="PTHR10000:SF53">
    <property type="entry name" value="5-AMINO-6-(5-PHOSPHO-D-RIBITYLAMINO)URACIL PHOSPHATASE YBJI-RELATED"/>
    <property type="match status" value="1"/>
</dbReference>
<dbReference type="Gene3D" id="3.30.1240.10">
    <property type="match status" value="1"/>
</dbReference>
<dbReference type="PATRIC" id="fig|1423733.4.peg.2727"/>
<reference evidence="1 2" key="1">
    <citation type="journal article" date="2015" name="Genome Announc.">
        <title>Expanding the biotechnology potential of lactobacilli through comparative genomics of 213 strains and associated genera.</title>
        <authorList>
            <person name="Sun Z."/>
            <person name="Harris H.M."/>
            <person name="McCann A."/>
            <person name="Guo C."/>
            <person name="Argimon S."/>
            <person name="Zhang W."/>
            <person name="Yang X."/>
            <person name="Jeffery I.B."/>
            <person name="Cooney J.C."/>
            <person name="Kagawa T.F."/>
            <person name="Liu W."/>
            <person name="Song Y."/>
            <person name="Salvetti E."/>
            <person name="Wrobel A."/>
            <person name="Rasinkangas P."/>
            <person name="Parkhill J."/>
            <person name="Rea M.C."/>
            <person name="O'Sullivan O."/>
            <person name="Ritari J."/>
            <person name="Douillard F.P."/>
            <person name="Paul Ross R."/>
            <person name="Yang R."/>
            <person name="Briner A.E."/>
            <person name="Felis G.E."/>
            <person name="de Vos W.M."/>
            <person name="Barrangou R."/>
            <person name="Klaenhammer T.R."/>
            <person name="Caufield P.W."/>
            <person name="Cui Y."/>
            <person name="Zhang H."/>
            <person name="O'Toole P.W."/>
        </authorList>
    </citation>
    <scope>NUCLEOTIDE SEQUENCE [LARGE SCALE GENOMIC DNA]</scope>
    <source>
        <strain evidence="1 2">DSM 20515</strain>
    </source>
</reference>
<accession>A0A0R2B7H8</accession>